<dbReference type="GO" id="GO:0000122">
    <property type="term" value="P:negative regulation of transcription by RNA polymerase II"/>
    <property type="evidence" value="ECO:0007669"/>
    <property type="project" value="TreeGrafter"/>
</dbReference>
<dbReference type="GO" id="GO:0005634">
    <property type="term" value="C:nucleus"/>
    <property type="evidence" value="ECO:0007669"/>
    <property type="project" value="UniProtKB-SubCell"/>
</dbReference>
<comment type="similarity">
    <text evidence="2">Belongs to the ripply family.</text>
</comment>
<evidence type="ECO:0000256" key="3">
    <source>
        <dbReference type="ARBA" id="ARBA00022473"/>
    </source>
</evidence>
<dbReference type="GO" id="GO:0009880">
    <property type="term" value="P:embryonic pattern specification"/>
    <property type="evidence" value="ECO:0007669"/>
    <property type="project" value="TreeGrafter"/>
</dbReference>
<feature type="region of interest" description="Disordered" evidence="5">
    <location>
        <begin position="1"/>
        <end position="40"/>
    </location>
</feature>
<dbReference type="EMBL" id="CALNXJ010000003">
    <property type="protein sequence ID" value="CAH3035313.1"/>
    <property type="molecule type" value="Genomic_DNA"/>
</dbReference>
<dbReference type="PANTHER" id="PTHR16770">
    <property type="entry name" value="PROTEIN RIPPLY-LIKE"/>
    <property type="match status" value="1"/>
</dbReference>
<feature type="region of interest" description="Disordered" evidence="5">
    <location>
        <begin position="77"/>
        <end position="106"/>
    </location>
</feature>
<reference evidence="6 7" key="1">
    <citation type="submission" date="2022-05" db="EMBL/GenBank/DDBJ databases">
        <authorList>
            <consortium name="Genoscope - CEA"/>
            <person name="William W."/>
        </authorList>
    </citation>
    <scope>NUCLEOTIDE SEQUENCE [LARGE SCALE GENOMIC DNA]</scope>
</reference>
<keyword evidence="4" id="KW-0539">Nucleus</keyword>
<evidence type="ECO:0000256" key="5">
    <source>
        <dbReference type="SAM" id="MobiDB-lite"/>
    </source>
</evidence>
<evidence type="ECO:0000313" key="6">
    <source>
        <dbReference type="EMBL" id="CAH3035313.1"/>
    </source>
</evidence>
<dbReference type="PANTHER" id="PTHR16770:SF1">
    <property type="entry name" value="PROTEIN RIPPLY-LIKE"/>
    <property type="match status" value="1"/>
</dbReference>
<dbReference type="AlphaFoldDB" id="A0AAU9VTA7"/>
<comment type="caution">
    <text evidence="6">The sequence shown here is derived from an EMBL/GenBank/DDBJ whole genome shotgun (WGS) entry which is preliminary data.</text>
</comment>
<comment type="subcellular location">
    <subcellularLocation>
        <location evidence="1">Nucleus</location>
    </subcellularLocation>
</comment>
<protein>
    <submittedName>
        <fullName evidence="6">Uncharacterized protein</fullName>
    </submittedName>
</protein>
<keyword evidence="7" id="KW-1185">Reference proteome</keyword>
<feature type="compositionally biased region" description="Acidic residues" evidence="5">
    <location>
        <begin position="82"/>
        <end position="98"/>
    </location>
</feature>
<dbReference type="InterPro" id="IPR028127">
    <property type="entry name" value="Ripply_fam"/>
</dbReference>
<dbReference type="Pfam" id="PF14998">
    <property type="entry name" value="Ripply"/>
    <property type="match status" value="1"/>
</dbReference>
<feature type="compositionally biased region" description="Polar residues" evidence="5">
    <location>
        <begin position="28"/>
        <end position="40"/>
    </location>
</feature>
<evidence type="ECO:0000256" key="4">
    <source>
        <dbReference type="ARBA" id="ARBA00023242"/>
    </source>
</evidence>
<evidence type="ECO:0000256" key="2">
    <source>
        <dbReference type="ARBA" id="ARBA00006944"/>
    </source>
</evidence>
<evidence type="ECO:0000256" key="1">
    <source>
        <dbReference type="ARBA" id="ARBA00004123"/>
    </source>
</evidence>
<dbReference type="Proteomes" id="UP001159428">
    <property type="component" value="Unassembled WGS sequence"/>
</dbReference>
<organism evidence="6 7">
    <name type="scientific">Pocillopora meandrina</name>
    <dbReference type="NCBI Taxonomy" id="46732"/>
    <lineage>
        <taxon>Eukaryota</taxon>
        <taxon>Metazoa</taxon>
        <taxon>Cnidaria</taxon>
        <taxon>Anthozoa</taxon>
        <taxon>Hexacorallia</taxon>
        <taxon>Scleractinia</taxon>
        <taxon>Astrocoeniina</taxon>
        <taxon>Pocilloporidae</taxon>
        <taxon>Pocillopora</taxon>
    </lineage>
</organism>
<proteinExistence type="inferred from homology"/>
<gene>
    <name evidence="6" type="ORF">PMEA_00017209</name>
</gene>
<evidence type="ECO:0000313" key="7">
    <source>
        <dbReference type="Proteomes" id="UP001159428"/>
    </source>
</evidence>
<accession>A0AAU9VTA7</accession>
<name>A0AAU9VTA7_9CNID</name>
<keyword evidence="3" id="KW-0217">Developmental protein</keyword>
<sequence>MNKIWRPWLETPEDHQRKQRQVRFTPYGSPSTTGNVQQQPQFKHPVRLLWTKAAYDYMYASGETLLRNFPVQATIQVVDSSDSSDDEDDEDIDECDEKESEKKVKQ</sequence>